<dbReference type="EMBL" id="CP000360">
    <property type="protein sequence ID" value="ABF42485.1"/>
    <property type="molecule type" value="Genomic_DNA"/>
</dbReference>
<feature type="signal peptide" evidence="2">
    <location>
        <begin position="1"/>
        <end position="25"/>
    </location>
</feature>
<accession>Q1IKW5</accession>
<reference evidence="3 4" key="1">
    <citation type="journal article" date="2009" name="Appl. Environ. Microbiol.">
        <title>Three genomes from the phylum Acidobacteria provide insight into the lifestyles of these microorganisms in soils.</title>
        <authorList>
            <person name="Ward N.L."/>
            <person name="Challacombe J.F."/>
            <person name="Janssen P.H."/>
            <person name="Henrissat B."/>
            <person name="Coutinho P.M."/>
            <person name="Wu M."/>
            <person name="Xie G."/>
            <person name="Haft D.H."/>
            <person name="Sait M."/>
            <person name="Badger J."/>
            <person name="Barabote R.D."/>
            <person name="Bradley B."/>
            <person name="Brettin T.S."/>
            <person name="Brinkac L.M."/>
            <person name="Bruce D."/>
            <person name="Creasy T."/>
            <person name="Daugherty S.C."/>
            <person name="Davidsen T.M."/>
            <person name="DeBoy R.T."/>
            <person name="Detter J.C."/>
            <person name="Dodson R.J."/>
            <person name="Durkin A.S."/>
            <person name="Ganapathy A."/>
            <person name="Gwinn-Giglio M."/>
            <person name="Han C.S."/>
            <person name="Khouri H."/>
            <person name="Kiss H."/>
            <person name="Kothari S.P."/>
            <person name="Madupu R."/>
            <person name="Nelson K.E."/>
            <person name="Nelson W.C."/>
            <person name="Paulsen I."/>
            <person name="Penn K."/>
            <person name="Ren Q."/>
            <person name="Rosovitz M.J."/>
            <person name="Selengut J.D."/>
            <person name="Shrivastava S."/>
            <person name="Sullivan S.A."/>
            <person name="Tapia R."/>
            <person name="Thompson L.S."/>
            <person name="Watkins K.L."/>
            <person name="Yang Q."/>
            <person name="Yu C."/>
            <person name="Zafar N."/>
            <person name="Zhou L."/>
            <person name="Kuske C.R."/>
        </authorList>
    </citation>
    <scope>NUCLEOTIDE SEQUENCE [LARGE SCALE GENOMIC DNA]</scope>
    <source>
        <strain evidence="3 4">Ellin345</strain>
    </source>
</reference>
<keyword evidence="4" id="KW-1185">Reference proteome</keyword>
<proteinExistence type="inferred from homology"/>
<keyword evidence="2" id="KW-0732">Signal</keyword>
<dbReference type="PANTHER" id="PTHR36842">
    <property type="entry name" value="PROTEIN TOLB HOMOLOG"/>
    <property type="match status" value="1"/>
</dbReference>
<dbReference type="eggNOG" id="COG0823">
    <property type="taxonomic scope" value="Bacteria"/>
</dbReference>
<comment type="similarity">
    <text evidence="1">Belongs to the TolB family.</text>
</comment>
<dbReference type="OrthoDB" id="113438at2"/>
<evidence type="ECO:0000256" key="2">
    <source>
        <dbReference type="SAM" id="SignalP"/>
    </source>
</evidence>
<name>Q1IKW5_KORVE</name>
<dbReference type="STRING" id="204669.Acid345_3484"/>
<dbReference type="EnsemblBacteria" id="ABF42485">
    <property type="protein sequence ID" value="ABF42485"/>
    <property type="gene ID" value="Acid345_3484"/>
</dbReference>
<sequence length="367" mass="41136">MMKSKVLHGLFSTLLIAASFSLVRAQDAAKPLTLPEEKHLKNVRQLTFGGQNAEAYFSADDKYLIFQHQGDGVPCDQIYTMEVDPVKANHATLLDLSLAPPKLVSTGKGRTTCSYWFPSGERILFSSTHAANAECPPKPDYSKGYVWPIYDTYQIYTAKADGSDLKQLTHEKGYNAEATITRDGKHIVFTSTRNGDLDIYTMDADGSHVKQLTHELGYDGGPFWSYDGKKIVYRAQHPKNAEEEKDYRDLLGKGLIRPGNLELWVMNADGSNKHQVTRNGAANFAPYWLPDGKRIIFASNQADPKNGRDFDLYIINEDGTGQERITFHPDFDGFPMFTSDGKRLVWASNRNGKAPHETNVFLADWAE</sequence>
<dbReference type="KEGG" id="aba:Acid345_3484"/>
<evidence type="ECO:0000313" key="4">
    <source>
        <dbReference type="Proteomes" id="UP000002432"/>
    </source>
</evidence>
<gene>
    <name evidence="3" type="ordered locus">Acid345_3484</name>
</gene>
<dbReference type="AlphaFoldDB" id="Q1IKW5"/>
<dbReference type="Pfam" id="PF07676">
    <property type="entry name" value="PD40"/>
    <property type="match status" value="5"/>
</dbReference>
<dbReference type="SUPFAM" id="SSF82171">
    <property type="entry name" value="DPP6 N-terminal domain-like"/>
    <property type="match status" value="1"/>
</dbReference>
<feature type="chain" id="PRO_5004191169" evidence="2">
    <location>
        <begin position="26"/>
        <end position="367"/>
    </location>
</feature>
<organism evidence="3 4">
    <name type="scientific">Koribacter versatilis (strain Ellin345)</name>
    <dbReference type="NCBI Taxonomy" id="204669"/>
    <lineage>
        <taxon>Bacteria</taxon>
        <taxon>Pseudomonadati</taxon>
        <taxon>Acidobacteriota</taxon>
        <taxon>Terriglobia</taxon>
        <taxon>Terriglobales</taxon>
        <taxon>Candidatus Korobacteraceae</taxon>
        <taxon>Candidatus Korobacter</taxon>
    </lineage>
</organism>
<dbReference type="Proteomes" id="UP000002432">
    <property type="component" value="Chromosome"/>
</dbReference>
<dbReference type="HOGENOM" id="CLU_048333_0_0_0"/>
<protein>
    <submittedName>
        <fullName evidence="3">WD40-like beta Propeller</fullName>
    </submittedName>
</protein>
<dbReference type="InterPro" id="IPR011042">
    <property type="entry name" value="6-blade_b-propeller_TolB-like"/>
</dbReference>
<dbReference type="InterPro" id="IPR011659">
    <property type="entry name" value="WD40"/>
</dbReference>
<dbReference type="Gene3D" id="2.120.10.30">
    <property type="entry name" value="TolB, C-terminal domain"/>
    <property type="match status" value="2"/>
</dbReference>
<evidence type="ECO:0000256" key="1">
    <source>
        <dbReference type="ARBA" id="ARBA00009820"/>
    </source>
</evidence>
<dbReference type="PANTHER" id="PTHR36842:SF1">
    <property type="entry name" value="PROTEIN TOLB"/>
    <property type="match status" value="1"/>
</dbReference>
<evidence type="ECO:0000313" key="3">
    <source>
        <dbReference type="EMBL" id="ABF42485.1"/>
    </source>
</evidence>
<dbReference type="RefSeq" id="WP_011524284.1">
    <property type="nucleotide sequence ID" value="NC_008009.1"/>
</dbReference>